<feature type="transmembrane region" description="Helical" evidence="1">
    <location>
        <begin position="101"/>
        <end position="122"/>
    </location>
</feature>
<dbReference type="PANTHER" id="PTHR13146">
    <property type="match status" value="1"/>
</dbReference>
<reference evidence="2" key="1">
    <citation type="submission" date="2021-01" db="EMBL/GenBank/DDBJ databases">
        <authorList>
            <person name="Corre E."/>
            <person name="Pelletier E."/>
            <person name="Niang G."/>
            <person name="Scheremetjew M."/>
            <person name="Finn R."/>
            <person name="Kale V."/>
            <person name="Holt S."/>
            <person name="Cochrane G."/>
            <person name="Meng A."/>
            <person name="Brown T."/>
            <person name="Cohen L."/>
        </authorList>
    </citation>
    <scope>NUCLEOTIDE SEQUENCE</scope>
    <source>
        <strain evidence="2">CCMP 410</strain>
    </source>
</reference>
<organism evidence="2">
    <name type="scientific">Grammatophora oceanica</name>
    <dbReference type="NCBI Taxonomy" id="210454"/>
    <lineage>
        <taxon>Eukaryota</taxon>
        <taxon>Sar</taxon>
        <taxon>Stramenopiles</taxon>
        <taxon>Ochrophyta</taxon>
        <taxon>Bacillariophyta</taxon>
        <taxon>Fragilariophyceae</taxon>
        <taxon>Fragilariophycidae</taxon>
        <taxon>Rhabdonematales</taxon>
        <taxon>Grammatophoraceae</taxon>
        <taxon>Grammatophora</taxon>
    </lineage>
</organism>
<dbReference type="GO" id="GO:0016020">
    <property type="term" value="C:membrane"/>
    <property type="evidence" value="ECO:0007669"/>
    <property type="project" value="TreeGrafter"/>
</dbReference>
<accession>A0A7S1VV13</accession>
<keyword evidence="1" id="KW-1133">Transmembrane helix</keyword>
<evidence type="ECO:0000256" key="1">
    <source>
        <dbReference type="SAM" id="Phobius"/>
    </source>
</evidence>
<sequence>MSGNDALDAVPPLYLIGMEGFWGTFFCVTVLYPIAFFVPGDDHGSYENFENTWYMLMHTRSIQIMFGVYFVAIFGYNLFAVLVTFLMNSIWHAILDNFRPITVWIVDLTLFYLLAGAFGAPWDNRWSWLQLGGMIVLLYGTAIYNAPNAGSIPLKGTWYAFGMNFTNEYDTIRMEQHEAAMDAEFEARMIAKKRNNSSFMGERSPFLSKAASLAATRPAATNSSNGGTFV</sequence>
<evidence type="ECO:0008006" key="3">
    <source>
        <dbReference type="Google" id="ProtNLM"/>
    </source>
</evidence>
<name>A0A7S1VV13_9STRA</name>
<gene>
    <name evidence="2" type="ORF">GOCE00092_LOCUS27439</name>
</gene>
<dbReference type="AlphaFoldDB" id="A0A7S1VV13"/>
<evidence type="ECO:0000313" key="2">
    <source>
        <dbReference type="EMBL" id="CAD9311701.1"/>
    </source>
</evidence>
<dbReference type="PANTHER" id="PTHR13146:SF3">
    <property type="entry name" value="EAMA DOMAIN-CONTAINING PROTEIN"/>
    <property type="match status" value="1"/>
</dbReference>
<proteinExistence type="predicted"/>
<keyword evidence="1" id="KW-0812">Transmembrane</keyword>
<feature type="transmembrane region" description="Helical" evidence="1">
    <location>
        <begin position="12"/>
        <end position="38"/>
    </location>
</feature>
<feature type="transmembrane region" description="Helical" evidence="1">
    <location>
        <begin position="64"/>
        <end position="89"/>
    </location>
</feature>
<keyword evidence="1" id="KW-0472">Membrane</keyword>
<dbReference type="EMBL" id="HBGK01052126">
    <property type="protein sequence ID" value="CAD9311701.1"/>
    <property type="molecule type" value="Transcribed_RNA"/>
</dbReference>
<feature type="transmembrane region" description="Helical" evidence="1">
    <location>
        <begin position="128"/>
        <end position="146"/>
    </location>
</feature>
<protein>
    <recommendedName>
        <fullName evidence="3">Transmembrane protein</fullName>
    </recommendedName>
</protein>